<sequence length="128" mass="13387">MPAIAVCAVVTAVVVGIGYVAPHWVAPYVPMSWERKLGNAMVGDFGSSKCDDPAGQAALEKLAETLEPGATEGPDRVRIVALDFPIFNAVALPGETSPSSRVRLMMSMILMRSPASLPTKSLTSADGT</sequence>
<evidence type="ECO:0000313" key="2">
    <source>
        <dbReference type="Proteomes" id="UP000516134"/>
    </source>
</evidence>
<evidence type="ECO:0000313" key="1">
    <source>
        <dbReference type="EMBL" id="QNP44235.1"/>
    </source>
</evidence>
<accession>A0ABX6T5D2</accession>
<dbReference type="RefSeq" id="WP_187715656.1">
    <property type="nucleotide sequence ID" value="NZ_CP060780.1"/>
</dbReference>
<evidence type="ECO:0008006" key="3">
    <source>
        <dbReference type="Google" id="ProtNLM"/>
    </source>
</evidence>
<name>A0ABX6T5D2_9SPHN</name>
<protein>
    <recommendedName>
        <fullName evidence="3">CHASE2 domain-containing protein</fullName>
    </recommendedName>
</protein>
<reference evidence="1 2" key="1">
    <citation type="submission" date="2020-08" db="EMBL/GenBank/DDBJ databases">
        <title>Genome sequence of Sphingomonas daechungensis KACC 18115T.</title>
        <authorList>
            <person name="Hyun D.-W."/>
            <person name="Bae J.-W."/>
        </authorList>
    </citation>
    <scope>NUCLEOTIDE SEQUENCE [LARGE SCALE GENOMIC DNA]</scope>
    <source>
        <strain evidence="1 2">KACC 18115</strain>
    </source>
</reference>
<dbReference type="Proteomes" id="UP000516134">
    <property type="component" value="Chromosome"/>
</dbReference>
<gene>
    <name evidence="1" type="ORF">H9L15_07100</name>
</gene>
<keyword evidence="2" id="KW-1185">Reference proteome</keyword>
<dbReference type="EMBL" id="CP060780">
    <property type="protein sequence ID" value="QNP44235.1"/>
    <property type="molecule type" value="Genomic_DNA"/>
</dbReference>
<organism evidence="1 2">
    <name type="scientific">Sphingomonas daechungensis</name>
    <dbReference type="NCBI Taxonomy" id="1176646"/>
    <lineage>
        <taxon>Bacteria</taxon>
        <taxon>Pseudomonadati</taxon>
        <taxon>Pseudomonadota</taxon>
        <taxon>Alphaproteobacteria</taxon>
        <taxon>Sphingomonadales</taxon>
        <taxon>Sphingomonadaceae</taxon>
        <taxon>Sphingomonas</taxon>
    </lineage>
</organism>
<proteinExistence type="predicted"/>